<reference evidence="1 2" key="1">
    <citation type="submission" date="2019-05" db="EMBL/GenBank/DDBJ databases">
        <authorList>
            <consortium name="Pathogen Informatics"/>
        </authorList>
    </citation>
    <scope>NUCLEOTIDE SEQUENCE [LARGE SCALE GENOMIC DNA]</scope>
    <source>
        <strain evidence="1 2">NCTC12204</strain>
    </source>
</reference>
<accession>A0A449E842</accession>
<gene>
    <name evidence="1" type="ORF">NCTC12204_00156</name>
</gene>
<comment type="caution">
    <text evidence="1">The sequence shown here is derived from an EMBL/GenBank/DDBJ whole genome shotgun (WGS) entry which is preliminary data.</text>
</comment>
<name>A0A449E842_ENTHR</name>
<proteinExistence type="predicted"/>
<evidence type="ECO:0000313" key="2">
    <source>
        <dbReference type="Proteomes" id="UP000352698"/>
    </source>
</evidence>
<sequence>MPKNRLINYMTKNWKIAGWNIFDSLFLSAAAIVVSLNIVFVLFPDLDNYYTNALNLFLIGLMMVFVGLGESVKSKVGKRIDVLVGSVWVIYFCLYYFTGFHNPTWMNWQFF</sequence>
<dbReference type="EMBL" id="CABEEP010000001">
    <property type="protein sequence ID" value="VTQ58554.1"/>
    <property type="molecule type" value="Genomic_DNA"/>
</dbReference>
<evidence type="ECO:0000313" key="1">
    <source>
        <dbReference type="EMBL" id="VTQ58554.1"/>
    </source>
</evidence>
<organism evidence="1 2">
    <name type="scientific">Enterococcus hirae</name>
    <dbReference type="NCBI Taxonomy" id="1354"/>
    <lineage>
        <taxon>Bacteria</taxon>
        <taxon>Bacillati</taxon>
        <taxon>Bacillota</taxon>
        <taxon>Bacilli</taxon>
        <taxon>Lactobacillales</taxon>
        <taxon>Enterococcaceae</taxon>
        <taxon>Enterococcus</taxon>
    </lineage>
</organism>
<dbReference type="AlphaFoldDB" id="A0A449E842"/>
<dbReference type="Proteomes" id="UP000352698">
    <property type="component" value="Unassembled WGS sequence"/>
</dbReference>
<protein>
    <submittedName>
        <fullName evidence="1">Uncharacterized protein</fullName>
    </submittedName>
</protein>
<dbReference type="RefSeq" id="WP_010736840.1">
    <property type="nucleotide sequence ID" value="NZ_AP027299.1"/>
</dbReference>